<evidence type="ECO:0000256" key="1">
    <source>
        <dbReference type="ARBA" id="ARBA00022786"/>
    </source>
</evidence>
<organism evidence="4 5">
    <name type="scientific">Coptis chinensis</name>
    <dbReference type="NCBI Taxonomy" id="261450"/>
    <lineage>
        <taxon>Eukaryota</taxon>
        <taxon>Viridiplantae</taxon>
        <taxon>Streptophyta</taxon>
        <taxon>Embryophyta</taxon>
        <taxon>Tracheophyta</taxon>
        <taxon>Spermatophyta</taxon>
        <taxon>Magnoliopsida</taxon>
        <taxon>Ranunculales</taxon>
        <taxon>Ranunculaceae</taxon>
        <taxon>Coptidoideae</taxon>
        <taxon>Coptis</taxon>
    </lineage>
</organism>
<accession>A0A835GZN5</accession>
<comment type="caution">
    <text evidence="4">The sequence shown here is derived from an EMBL/GenBank/DDBJ whole genome shotgun (WGS) entry which is preliminary data.</text>
</comment>
<evidence type="ECO:0000259" key="3">
    <source>
        <dbReference type="PROSITE" id="PS51649"/>
    </source>
</evidence>
<dbReference type="Pfam" id="PF03000">
    <property type="entry name" value="NPH3"/>
    <property type="match status" value="2"/>
</dbReference>
<keyword evidence="5" id="KW-1185">Reference proteome</keyword>
<comment type="similarity">
    <text evidence="2">Belongs to the NPH3 family.</text>
</comment>
<dbReference type="EMBL" id="JADFTS010000009">
    <property type="protein sequence ID" value="KAF9589851.1"/>
    <property type="molecule type" value="Genomic_DNA"/>
</dbReference>
<evidence type="ECO:0000313" key="5">
    <source>
        <dbReference type="Proteomes" id="UP000631114"/>
    </source>
</evidence>
<name>A0A835GZN5_9MAGN</name>
<dbReference type="InterPro" id="IPR043454">
    <property type="entry name" value="NPH3/RPT2-like"/>
</dbReference>
<evidence type="ECO:0000313" key="4">
    <source>
        <dbReference type="EMBL" id="KAF9589851.1"/>
    </source>
</evidence>
<dbReference type="Proteomes" id="UP000631114">
    <property type="component" value="Unassembled WGS sequence"/>
</dbReference>
<dbReference type="AlphaFoldDB" id="A0A835GZN5"/>
<dbReference type="OrthoDB" id="624345at2759"/>
<dbReference type="PANTHER" id="PTHR32370">
    <property type="entry name" value="OS12G0117600 PROTEIN"/>
    <property type="match status" value="1"/>
</dbReference>
<feature type="domain" description="NPH3" evidence="3">
    <location>
        <begin position="5"/>
        <end position="127"/>
    </location>
</feature>
<dbReference type="InterPro" id="IPR027356">
    <property type="entry name" value="NPH3_dom"/>
</dbReference>
<dbReference type="UniPathway" id="UPA00143"/>
<proteinExistence type="inferred from homology"/>
<protein>
    <recommendedName>
        <fullName evidence="3">NPH3 domain-containing protein</fullName>
    </recommendedName>
</protein>
<dbReference type="PROSITE" id="PS51649">
    <property type="entry name" value="NPH3"/>
    <property type="match status" value="1"/>
</dbReference>
<sequence>MVPKDWWVKDVCKLDIYFYKRVITTIKTKGRVLANVIGEALKAYALRRIPGFSKGVIQAAILLDYGDMAMRELVKRIGQQLDEASVTDLLIPTPEDTQIGIIEINVDWIFFFFTYMDVHNDSGPPLH</sequence>
<keyword evidence="1" id="KW-0833">Ubl conjugation pathway</keyword>
<evidence type="ECO:0000256" key="2">
    <source>
        <dbReference type="PROSITE-ProRule" id="PRU00982"/>
    </source>
</evidence>
<dbReference type="GO" id="GO:0016567">
    <property type="term" value="P:protein ubiquitination"/>
    <property type="evidence" value="ECO:0007669"/>
    <property type="project" value="UniProtKB-UniPathway"/>
</dbReference>
<gene>
    <name evidence="4" type="ORF">IFM89_028786</name>
</gene>
<reference evidence="4 5" key="1">
    <citation type="submission" date="2020-10" db="EMBL/GenBank/DDBJ databases">
        <title>The Coptis chinensis genome and diversification of protoberbering-type alkaloids.</title>
        <authorList>
            <person name="Wang B."/>
            <person name="Shu S."/>
            <person name="Song C."/>
            <person name="Liu Y."/>
        </authorList>
    </citation>
    <scope>NUCLEOTIDE SEQUENCE [LARGE SCALE GENOMIC DNA]</scope>
    <source>
        <strain evidence="4">HL-2020</strain>
        <tissue evidence="4">Leaf</tissue>
    </source>
</reference>